<dbReference type="InterPro" id="IPR013860">
    <property type="entry name" value="AreA_GATA"/>
</dbReference>
<gene>
    <name evidence="3" type="ORF">BDA99DRAFT_525731</name>
</gene>
<reference evidence="3" key="1">
    <citation type="journal article" date="2022" name="IScience">
        <title>Evolution of zygomycete secretomes and the origins of terrestrial fungal ecologies.</title>
        <authorList>
            <person name="Chang Y."/>
            <person name="Wang Y."/>
            <person name="Mondo S."/>
            <person name="Ahrendt S."/>
            <person name="Andreopoulos W."/>
            <person name="Barry K."/>
            <person name="Beard J."/>
            <person name="Benny G.L."/>
            <person name="Blankenship S."/>
            <person name="Bonito G."/>
            <person name="Cuomo C."/>
            <person name="Desiro A."/>
            <person name="Gervers K.A."/>
            <person name="Hundley H."/>
            <person name="Kuo A."/>
            <person name="LaButti K."/>
            <person name="Lang B.F."/>
            <person name="Lipzen A."/>
            <person name="O'Donnell K."/>
            <person name="Pangilinan J."/>
            <person name="Reynolds N."/>
            <person name="Sandor L."/>
            <person name="Smith M.E."/>
            <person name="Tsang A."/>
            <person name="Grigoriev I.V."/>
            <person name="Stajich J.E."/>
            <person name="Spatafora J.W."/>
        </authorList>
    </citation>
    <scope>NUCLEOTIDE SEQUENCE</scope>
    <source>
        <strain evidence="3">RSA 2281</strain>
    </source>
</reference>
<feature type="domain" description="Nitrogen regulatory protein areA GATA-like" evidence="2">
    <location>
        <begin position="28"/>
        <end position="55"/>
    </location>
</feature>
<name>A0AAD5P8U6_9FUNG</name>
<evidence type="ECO:0000313" key="4">
    <source>
        <dbReference type="Proteomes" id="UP001209540"/>
    </source>
</evidence>
<dbReference type="AlphaFoldDB" id="A0AAD5P8U6"/>
<accession>A0AAD5P8U6</accession>
<evidence type="ECO:0000313" key="3">
    <source>
        <dbReference type="EMBL" id="KAI9247674.1"/>
    </source>
</evidence>
<keyword evidence="4" id="KW-1185">Reference proteome</keyword>
<protein>
    <recommendedName>
        <fullName evidence="2">Nitrogen regulatory protein areA GATA-like domain-containing protein</fullName>
    </recommendedName>
</protein>
<dbReference type="PANTHER" id="PTHR28014:SF1">
    <property type="entry name" value="NEGATIVE REGULATOR OF RAS-CAMP PATHWAY"/>
    <property type="match status" value="1"/>
</dbReference>
<feature type="region of interest" description="Disordered" evidence="1">
    <location>
        <begin position="65"/>
        <end position="91"/>
    </location>
</feature>
<dbReference type="Proteomes" id="UP001209540">
    <property type="component" value="Unassembled WGS sequence"/>
</dbReference>
<dbReference type="GO" id="GO:0000122">
    <property type="term" value="P:negative regulation of transcription by RNA polymerase II"/>
    <property type="evidence" value="ECO:0007669"/>
    <property type="project" value="TreeGrafter"/>
</dbReference>
<dbReference type="GO" id="GO:0006808">
    <property type="term" value="P:regulation of nitrogen utilization"/>
    <property type="evidence" value="ECO:0007669"/>
    <property type="project" value="TreeGrafter"/>
</dbReference>
<feature type="compositionally biased region" description="Low complexity" evidence="1">
    <location>
        <begin position="65"/>
        <end position="78"/>
    </location>
</feature>
<dbReference type="EMBL" id="JAIXMP010000041">
    <property type="protein sequence ID" value="KAI9247674.1"/>
    <property type="molecule type" value="Genomic_DNA"/>
</dbReference>
<proteinExistence type="predicted"/>
<reference evidence="3" key="2">
    <citation type="submission" date="2023-02" db="EMBL/GenBank/DDBJ databases">
        <authorList>
            <consortium name="DOE Joint Genome Institute"/>
            <person name="Mondo S.J."/>
            <person name="Chang Y."/>
            <person name="Wang Y."/>
            <person name="Ahrendt S."/>
            <person name="Andreopoulos W."/>
            <person name="Barry K."/>
            <person name="Beard J."/>
            <person name="Benny G.L."/>
            <person name="Blankenship S."/>
            <person name="Bonito G."/>
            <person name="Cuomo C."/>
            <person name="Desiro A."/>
            <person name="Gervers K.A."/>
            <person name="Hundley H."/>
            <person name="Kuo A."/>
            <person name="LaButti K."/>
            <person name="Lang B.F."/>
            <person name="Lipzen A."/>
            <person name="O'Donnell K."/>
            <person name="Pangilinan J."/>
            <person name="Reynolds N."/>
            <person name="Sandor L."/>
            <person name="Smith M.W."/>
            <person name="Tsang A."/>
            <person name="Grigoriev I.V."/>
            <person name="Stajich J.E."/>
            <person name="Spatafora J.W."/>
        </authorList>
    </citation>
    <scope>NUCLEOTIDE SEQUENCE</scope>
    <source>
        <strain evidence="3">RSA 2281</strain>
    </source>
</reference>
<organism evidence="3 4">
    <name type="scientific">Phascolomyces articulosus</name>
    <dbReference type="NCBI Taxonomy" id="60185"/>
    <lineage>
        <taxon>Eukaryota</taxon>
        <taxon>Fungi</taxon>
        <taxon>Fungi incertae sedis</taxon>
        <taxon>Mucoromycota</taxon>
        <taxon>Mucoromycotina</taxon>
        <taxon>Mucoromycetes</taxon>
        <taxon>Mucorales</taxon>
        <taxon>Lichtheimiaceae</taxon>
        <taxon>Phascolomyces</taxon>
    </lineage>
</organism>
<evidence type="ECO:0000256" key="1">
    <source>
        <dbReference type="SAM" id="MobiDB-lite"/>
    </source>
</evidence>
<comment type="caution">
    <text evidence="3">The sequence shown here is derived from an EMBL/GenBank/DDBJ whole genome shotgun (WGS) entry which is preliminary data.</text>
</comment>
<dbReference type="PANTHER" id="PTHR28014">
    <property type="entry name" value="NEGATIVE REGULATOR OF RAS-CAMP PATHWAY"/>
    <property type="match status" value="1"/>
</dbReference>
<sequence>MLTMDMQLVTYIHSTQLPWNNLDELSSLWAVFTKCKRQLRNGFRLENMTWRLWYRQAVMQKLTAPPSSILSPTSSTTSNDKEMPLRSLSRSRSLPDLRIPSRLQQQSSLKHKVQQISTPSTPTTTTVNNKFFIDDDESDCEDDMSSMEYDDEEEDDWYHANHSATTTVYSSTVTSVTSFHDQEELFCKQELNSCSTTTTTIVPTSPKPISLLSTMLLQEQKQVAVAPTPATNTTSMLRRCKGFSHQLDTWFSKAAV</sequence>
<evidence type="ECO:0000259" key="2">
    <source>
        <dbReference type="Pfam" id="PF08550"/>
    </source>
</evidence>
<dbReference type="GO" id="GO:0031930">
    <property type="term" value="P:mitochondria-nucleus signaling pathway"/>
    <property type="evidence" value="ECO:0007669"/>
    <property type="project" value="TreeGrafter"/>
</dbReference>
<dbReference type="GO" id="GO:0005737">
    <property type="term" value="C:cytoplasm"/>
    <property type="evidence" value="ECO:0007669"/>
    <property type="project" value="TreeGrafter"/>
</dbReference>
<dbReference type="Pfam" id="PF08550">
    <property type="entry name" value="GATA_AreA"/>
    <property type="match status" value="1"/>
</dbReference>
<feature type="region of interest" description="Disordered" evidence="1">
    <location>
        <begin position="106"/>
        <end position="128"/>
    </location>
</feature>
<dbReference type="InterPro" id="IPR053043">
    <property type="entry name" value="Ras-cAMP_regulatory"/>
</dbReference>
<feature type="compositionally biased region" description="Low complexity" evidence="1">
    <location>
        <begin position="117"/>
        <end position="126"/>
    </location>
</feature>